<keyword evidence="2 6" id="KW-0489">Methyltransferase</keyword>
<dbReference type="CDD" id="cd02440">
    <property type="entry name" value="AdoMet_MTases"/>
    <property type="match status" value="1"/>
</dbReference>
<accession>A0A364XX24</accession>
<comment type="caution">
    <text evidence="8">The sequence shown here is derived from an EMBL/GenBank/DDBJ whole genome shotgun (WGS) entry which is preliminary data.</text>
</comment>
<evidence type="ECO:0000259" key="7">
    <source>
        <dbReference type="PROSITE" id="PS51686"/>
    </source>
</evidence>
<keyword evidence="5 6" id="KW-0694">RNA-binding</keyword>
<organism evidence="8 9">
    <name type="scientific">Pseudochryseolinea flava</name>
    <dbReference type="NCBI Taxonomy" id="2059302"/>
    <lineage>
        <taxon>Bacteria</taxon>
        <taxon>Pseudomonadati</taxon>
        <taxon>Bacteroidota</taxon>
        <taxon>Cytophagia</taxon>
        <taxon>Cytophagales</taxon>
        <taxon>Fulvivirgaceae</taxon>
        <taxon>Pseudochryseolinea</taxon>
    </lineage>
</organism>
<dbReference type="Pfam" id="PF01189">
    <property type="entry name" value="Methyltr_RsmB-F"/>
    <property type="match status" value="1"/>
</dbReference>
<feature type="binding site" evidence="6">
    <location>
        <begin position="108"/>
        <end position="114"/>
    </location>
    <ligand>
        <name>S-adenosyl-L-methionine</name>
        <dbReference type="ChEBI" id="CHEBI:59789"/>
    </ligand>
</feature>
<dbReference type="OrthoDB" id="9810297at2"/>
<gene>
    <name evidence="8" type="ORF">DQQ10_22525</name>
</gene>
<proteinExistence type="inferred from homology"/>
<feature type="binding site" evidence="6">
    <location>
        <position position="132"/>
    </location>
    <ligand>
        <name>S-adenosyl-L-methionine</name>
        <dbReference type="ChEBI" id="CHEBI:59789"/>
    </ligand>
</feature>
<keyword evidence="4 6" id="KW-0949">S-adenosyl-L-methionine</keyword>
<evidence type="ECO:0000256" key="4">
    <source>
        <dbReference type="ARBA" id="ARBA00022691"/>
    </source>
</evidence>
<feature type="domain" description="SAM-dependent MTase RsmB/NOP-type" evidence="7">
    <location>
        <begin position="9"/>
        <end position="293"/>
    </location>
</feature>
<dbReference type="PANTHER" id="PTHR22807:SF30">
    <property type="entry name" value="28S RRNA (CYTOSINE(4447)-C(5))-METHYLTRANSFERASE-RELATED"/>
    <property type="match status" value="1"/>
</dbReference>
<dbReference type="Pfam" id="PF13636">
    <property type="entry name" value="Methyltranf_PUA"/>
    <property type="match status" value="1"/>
</dbReference>
<dbReference type="Gene3D" id="2.30.130.60">
    <property type="match status" value="1"/>
</dbReference>
<dbReference type="Gene3D" id="3.40.50.150">
    <property type="entry name" value="Vaccinia Virus protein VP39"/>
    <property type="match status" value="1"/>
</dbReference>
<evidence type="ECO:0000256" key="2">
    <source>
        <dbReference type="ARBA" id="ARBA00022603"/>
    </source>
</evidence>
<dbReference type="Gene3D" id="3.30.70.1170">
    <property type="entry name" value="Sun protein, domain 3"/>
    <property type="match status" value="1"/>
</dbReference>
<keyword evidence="9" id="KW-1185">Reference proteome</keyword>
<dbReference type="GO" id="GO:0008173">
    <property type="term" value="F:RNA methyltransferase activity"/>
    <property type="evidence" value="ECO:0007669"/>
    <property type="project" value="InterPro"/>
</dbReference>
<dbReference type="Pfam" id="PF17125">
    <property type="entry name" value="Methyltr_RsmF_N"/>
    <property type="match status" value="1"/>
</dbReference>
<sequence length="451" mass="51471">MSDTLPAAFAQTMQQQLGSNWKQFAEAIQKPSPISIRFNPSKIESVPNLKPIPWTSLGFYLSERPLFTLDPLFHAGTYYVQEASSMFIEHALKKNVDFQKRLNVLDLCAAPGGKSTLLASLINENSLLISNEVIRSRASILAENLQKWGNDNIVVTNNDPEDFQTLNGFFDVIVVDAPCSGEGLFRKDPDAMKEWSEENVDLCSKRQRRIVADIWPALKQDGILIYSTCTYNRLENEENLQWIKNEHDVEFLAVDTDSSWGVQEIIEDKVKGYRFYPHKVAGEGFFMSIIRKKESEDTTKIKASKNTFGTPTKKVMDSLVKWIRHAEEKQFIQRDELIQFFPKAFTDEIAFFSKNFKLVIAGTFTANVKQEKLIPEHALAMSNALNGDHFGKIDMPLDQALKYLRKETLPSDGSNLGFNLITYQHTPLGWANVLSNRINNLYPAEWRIRMK</sequence>
<name>A0A364XX24_9BACT</name>
<dbReference type="InterPro" id="IPR027391">
    <property type="entry name" value="Nol1_Nop2_Fmu_2"/>
</dbReference>
<protein>
    <submittedName>
        <fullName evidence="8">rRNA methyltransferase</fullName>
    </submittedName>
</protein>
<dbReference type="SUPFAM" id="SSF53335">
    <property type="entry name" value="S-adenosyl-L-methionine-dependent methyltransferases"/>
    <property type="match status" value="1"/>
</dbReference>
<dbReference type="InterPro" id="IPR029063">
    <property type="entry name" value="SAM-dependent_MTases_sf"/>
</dbReference>
<evidence type="ECO:0000256" key="5">
    <source>
        <dbReference type="ARBA" id="ARBA00022884"/>
    </source>
</evidence>
<dbReference type="GO" id="GO:0003723">
    <property type="term" value="F:RNA binding"/>
    <property type="evidence" value="ECO:0007669"/>
    <property type="project" value="UniProtKB-UniRule"/>
</dbReference>
<comment type="similarity">
    <text evidence="6">Belongs to the class I-like SAM-binding methyltransferase superfamily. RsmB/NOP family.</text>
</comment>
<feature type="active site" description="Nucleophile" evidence="6">
    <location>
        <position position="229"/>
    </location>
</feature>
<dbReference type="Proteomes" id="UP000251889">
    <property type="component" value="Unassembled WGS sequence"/>
</dbReference>
<dbReference type="InterPro" id="IPR031341">
    <property type="entry name" value="Methyltr_RsmF_N"/>
</dbReference>
<feature type="binding site" evidence="6">
    <location>
        <position position="159"/>
    </location>
    <ligand>
        <name>S-adenosyl-L-methionine</name>
        <dbReference type="ChEBI" id="CHEBI:59789"/>
    </ligand>
</feature>
<feature type="binding site" evidence="6">
    <location>
        <position position="176"/>
    </location>
    <ligand>
        <name>S-adenosyl-L-methionine</name>
        <dbReference type="ChEBI" id="CHEBI:59789"/>
    </ligand>
</feature>
<dbReference type="RefSeq" id="WP_112749191.1">
    <property type="nucleotide sequence ID" value="NZ_QMFY01000015.1"/>
</dbReference>
<evidence type="ECO:0000313" key="8">
    <source>
        <dbReference type="EMBL" id="RAV98794.1"/>
    </source>
</evidence>
<evidence type="ECO:0000256" key="3">
    <source>
        <dbReference type="ARBA" id="ARBA00022679"/>
    </source>
</evidence>
<dbReference type="PRINTS" id="PR02008">
    <property type="entry name" value="RCMTFAMILY"/>
</dbReference>
<dbReference type="InterPro" id="IPR023267">
    <property type="entry name" value="RCMT"/>
</dbReference>
<reference evidence="8 9" key="1">
    <citation type="submission" date="2018-06" db="EMBL/GenBank/DDBJ databases">
        <title>Chryseolinea flavus sp. nov., a member of the phylum Bacteroidetes isolated from soil.</title>
        <authorList>
            <person name="Li Y."/>
            <person name="Wang J."/>
        </authorList>
    </citation>
    <scope>NUCLEOTIDE SEQUENCE [LARGE SCALE GENOMIC DNA]</scope>
    <source>
        <strain evidence="8 9">SDU1-6</strain>
    </source>
</reference>
<dbReference type="AlphaFoldDB" id="A0A364XX24"/>
<dbReference type="InterPro" id="IPR001678">
    <property type="entry name" value="MeTrfase_RsmB-F_NOP2_dom"/>
</dbReference>
<keyword evidence="3 6" id="KW-0808">Transferase</keyword>
<evidence type="ECO:0000256" key="1">
    <source>
        <dbReference type="ARBA" id="ARBA00022490"/>
    </source>
</evidence>
<keyword evidence="1" id="KW-0963">Cytoplasm</keyword>
<evidence type="ECO:0000313" key="9">
    <source>
        <dbReference type="Proteomes" id="UP000251889"/>
    </source>
</evidence>
<dbReference type="PANTHER" id="PTHR22807">
    <property type="entry name" value="NOP2 YEAST -RELATED NOL1/NOP2/FMU SUN DOMAIN-CONTAINING"/>
    <property type="match status" value="1"/>
</dbReference>
<evidence type="ECO:0000256" key="6">
    <source>
        <dbReference type="PROSITE-ProRule" id="PRU01023"/>
    </source>
</evidence>
<dbReference type="InterPro" id="IPR049560">
    <property type="entry name" value="MeTrfase_RsmB-F_NOP2_cat"/>
</dbReference>
<dbReference type="EMBL" id="QMFY01000015">
    <property type="protein sequence ID" value="RAV98794.1"/>
    <property type="molecule type" value="Genomic_DNA"/>
</dbReference>
<dbReference type="PROSITE" id="PS51686">
    <property type="entry name" value="SAM_MT_RSMB_NOP"/>
    <property type="match status" value="1"/>
</dbReference>
<dbReference type="GO" id="GO:0001510">
    <property type="term" value="P:RNA methylation"/>
    <property type="evidence" value="ECO:0007669"/>
    <property type="project" value="InterPro"/>
</dbReference>